<evidence type="ECO:0008006" key="2">
    <source>
        <dbReference type="Google" id="ProtNLM"/>
    </source>
</evidence>
<sequence length="247" mass="28079">MQQLNNYADNRLVSGCVYCGGIPETREHVPSKVFLDAPLPENLPVVGACRKCNNGFSSDEEYVACLLEAAIAGSASPSDIRREKVSGVLERTPKLQKKLESAKYIKDGGTYFSVESERIKRIIIKLAQGHAAYELSLICKDEPRSVWWHPIELMGKELRDDFESDRFAYILSELGSRNSQRILVIDTKMVSQENKELHIPIFLNPWIDVQEGRYRYFVDDSSDDIVVKFVIGEYLACEIIWSDPILE</sequence>
<evidence type="ECO:0000313" key="1">
    <source>
        <dbReference type="EMBL" id="HAC8207440.1"/>
    </source>
</evidence>
<protein>
    <recommendedName>
        <fullName evidence="2">HNH endonuclease</fullName>
    </recommendedName>
</protein>
<organism evidence="1">
    <name type="scientific">Salmonella enterica</name>
    <name type="common">Salmonella choleraesuis</name>
    <dbReference type="NCBI Taxonomy" id="28901"/>
    <lineage>
        <taxon>Bacteria</taxon>
        <taxon>Pseudomonadati</taxon>
        <taxon>Pseudomonadota</taxon>
        <taxon>Gammaproteobacteria</taxon>
        <taxon>Enterobacterales</taxon>
        <taxon>Enterobacteriaceae</taxon>
        <taxon>Salmonella</taxon>
    </lineage>
</organism>
<dbReference type="AlphaFoldDB" id="A0A704QZW2"/>
<name>A0A704QZW2_SALER</name>
<comment type="caution">
    <text evidence="1">The sequence shown here is derived from an EMBL/GenBank/DDBJ whole genome shotgun (WGS) entry which is preliminary data.</text>
</comment>
<reference evidence="1" key="1">
    <citation type="journal article" date="2018" name="Genome Biol.">
        <title>SKESA: strategic k-mer extension for scrupulous assemblies.</title>
        <authorList>
            <person name="Souvorov A."/>
            <person name="Agarwala R."/>
            <person name="Lipman D.J."/>
        </authorList>
    </citation>
    <scope>NUCLEOTIDE SEQUENCE</scope>
    <source>
        <strain evidence="1">CFSAN057139</strain>
    </source>
</reference>
<proteinExistence type="predicted"/>
<reference evidence="1" key="2">
    <citation type="submission" date="2018-12" db="EMBL/GenBank/DDBJ databases">
        <authorList>
            <consortium name="NCBI Pathogen Detection Project"/>
        </authorList>
    </citation>
    <scope>NUCLEOTIDE SEQUENCE</scope>
    <source>
        <strain evidence="1">CFSAN057139</strain>
    </source>
</reference>
<dbReference type="EMBL" id="DAAMUI010000022">
    <property type="protein sequence ID" value="HAC8207440.1"/>
    <property type="molecule type" value="Genomic_DNA"/>
</dbReference>
<gene>
    <name evidence="1" type="ORF">G0G76_20775</name>
</gene>
<accession>A0A704QZW2</accession>